<dbReference type="OrthoDB" id="5829348at2759"/>
<dbReference type="AlphaFoldDB" id="A0A0M3JQT4"/>
<protein>
    <submittedName>
        <fullName evidence="4">Adenylate kinase</fullName>
    </submittedName>
</protein>
<reference evidence="2 3" key="2">
    <citation type="submission" date="2018-11" db="EMBL/GenBank/DDBJ databases">
        <authorList>
            <consortium name="Pathogen Informatics"/>
        </authorList>
    </citation>
    <scope>NUCLEOTIDE SEQUENCE [LARGE SCALE GENOMIC DNA]</scope>
</reference>
<dbReference type="EMBL" id="UYRR01030971">
    <property type="protein sequence ID" value="VDK41716.1"/>
    <property type="molecule type" value="Genomic_DNA"/>
</dbReference>
<feature type="compositionally biased region" description="Basic and acidic residues" evidence="1">
    <location>
        <begin position="10"/>
        <end position="19"/>
    </location>
</feature>
<gene>
    <name evidence="2" type="ORF">ASIM_LOCUS9773</name>
</gene>
<reference evidence="4" key="1">
    <citation type="submission" date="2017-02" db="UniProtKB">
        <authorList>
            <consortium name="WormBaseParasite"/>
        </authorList>
    </citation>
    <scope>IDENTIFICATION</scope>
</reference>
<organism evidence="4">
    <name type="scientific">Anisakis simplex</name>
    <name type="common">Herring worm</name>
    <dbReference type="NCBI Taxonomy" id="6269"/>
    <lineage>
        <taxon>Eukaryota</taxon>
        <taxon>Metazoa</taxon>
        <taxon>Ecdysozoa</taxon>
        <taxon>Nematoda</taxon>
        <taxon>Chromadorea</taxon>
        <taxon>Rhabditida</taxon>
        <taxon>Spirurina</taxon>
        <taxon>Ascaridomorpha</taxon>
        <taxon>Ascaridoidea</taxon>
        <taxon>Anisakidae</taxon>
        <taxon>Anisakis</taxon>
        <taxon>Anisakis simplex complex</taxon>
    </lineage>
</organism>
<proteinExistence type="predicted"/>
<name>A0A0M3JQT4_ANISI</name>
<dbReference type="Gene3D" id="3.40.50.300">
    <property type="entry name" value="P-loop containing nucleotide triphosphate hydrolases"/>
    <property type="match status" value="1"/>
</dbReference>
<sequence>MGCAPSLRTDTTDSTHSDRESDDDDQELIASSIPVQIDAAITSTPNCDLHRHKIIFFFGGPGSQKGVLIEEMVKEFNFVLINVEDVVFNYLPNKLANTIENSVQIQDLLKRDRKLLTVEWVLSVMSAKLSTSIHERFVIDIIPSLTSFLRSDSFCDLNQDKNLQNFESQHPIMCALQINVTDELNTLLNDTSTNNNQNCPEKSKEKELSPELSAFIRGVDEADKGRFEMNVNWVWTLMRIASKKYDSAILQQKHRKHSKLNCLKQIIAQKQFSKSSKAELSNLQSSKLGALRRYINKSSRATDNYLVLLDCINDGNESRGKRISFIETKLTYLDKYFKRTNSPRLKSVKRYFIVYFPLLHLFICCLQTINEMIK</sequence>
<evidence type="ECO:0000313" key="4">
    <source>
        <dbReference type="WBParaSite" id="ASIM_0001004201-mRNA-1"/>
    </source>
</evidence>
<evidence type="ECO:0000256" key="1">
    <source>
        <dbReference type="SAM" id="MobiDB-lite"/>
    </source>
</evidence>
<dbReference type="WBParaSite" id="ASIM_0001004201-mRNA-1">
    <property type="protein sequence ID" value="ASIM_0001004201-mRNA-1"/>
    <property type="gene ID" value="ASIM_0001004201"/>
</dbReference>
<feature type="region of interest" description="Disordered" evidence="1">
    <location>
        <begin position="1"/>
        <end position="25"/>
    </location>
</feature>
<keyword evidence="3" id="KW-1185">Reference proteome</keyword>
<dbReference type="Proteomes" id="UP000267096">
    <property type="component" value="Unassembled WGS sequence"/>
</dbReference>
<dbReference type="SUPFAM" id="SSF52540">
    <property type="entry name" value="P-loop containing nucleoside triphosphate hydrolases"/>
    <property type="match status" value="1"/>
</dbReference>
<evidence type="ECO:0000313" key="3">
    <source>
        <dbReference type="Proteomes" id="UP000267096"/>
    </source>
</evidence>
<dbReference type="InterPro" id="IPR027417">
    <property type="entry name" value="P-loop_NTPase"/>
</dbReference>
<evidence type="ECO:0000313" key="2">
    <source>
        <dbReference type="EMBL" id="VDK41716.1"/>
    </source>
</evidence>
<accession>A0A0M3JQT4</accession>